<feature type="region of interest" description="Disordered" evidence="17">
    <location>
        <begin position="2571"/>
        <end position="2605"/>
    </location>
</feature>
<keyword evidence="9 16" id="KW-0227">DNA damage</keyword>
<dbReference type="Pfam" id="PF00454">
    <property type="entry name" value="PI3_PI4_kinase"/>
    <property type="match status" value="1"/>
</dbReference>
<keyword evidence="7 16" id="KW-0808">Transferase</keyword>
<evidence type="ECO:0000313" key="23">
    <source>
        <dbReference type="Proteomes" id="UP000199069"/>
    </source>
</evidence>
<dbReference type="STRING" id="5286.A0A0K3CG86"/>
<evidence type="ECO:0000313" key="24">
    <source>
        <dbReference type="Proteomes" id="UP000239560"/>
    </source>
</evidence>
<keyword evidence="10 16" id="KW-0418">Kinase</keyword>
<name>A0A0K3CG86_RHOTO</name>
<dbReference type="Pfam" id="PF11640">
    <property type="entry name" value="TAN"/>
    <property type="match status" value="1"/>
</dbReference>
<evidence type="ECO:0000256" key="9">
    <source>
        <dbReference type="ARBA" id="ARBA00022763"/>
    </source>
</evidence>
<dbReference type="EMBL" id="CWKI01000008">
    <property type="protein sequence ID" value="CTR08734.1"/>
    <property type="molecule type" value="Genomic_DNA"/>
</dbReference>
<proteinExistence type="inferred from homology"/>
<evidence type="ECO:0000256" key="6">
    <source>
        <dbReference type="ARBA" id="ARBA00022527"/>
    </source>
</evidence>
<dbReference type="InterPro" id="IPR044107">
    <property type="entry name" value="PIKKc_ATM"/>
</dbReference>
<dbReference type="GO" id="GO:0006325">
    <property type="term" value="P:chromatin organization"/>
    <property type="evidence" value="ECO:0007669"/>
    <property type="project" value="UniProtKB-KW"/>
</dbReference>
<evidence type="ECO:0000256" key="13">
    <source>
        <dbReference type="ARBA" id="ARBA00025079"/>
    </source>
</evidence>
<feature type="compositionally biased region" description="Low complexity" evidence="17">
    <location>
        <begin position="2573"/>
        <end position="2590"/>
    </location>
</feature>
<feature type="region of interest" description="Disordered" evidence="17">
    <location>
        <begin position="2435"/>
        <end position="2461"/>
    </location>
</feature>
<feature type="compositionally biased region" description="Basic and acidic residues" evidence="17">
    <location>
        <begin position="2445"/>
        <end position="2461"/>
    </location>
</feature>
<dbReference type="GO" id="GO:0000781">
    <property type="term" value="C:chromosome, telomeric region"/>
    <property type="evidence" value="ECO:0007669"/>
    <property type="project" value="UniProtKB-SubCell"/>
</dbReference>
<evidence type="ECO:0000256" key="10">
    <source>
        <dbReference type="ARBA" id="ARBA00022777"/>
    </source>
</evidence>
<dbReference type="InterPro" id="IPR014009">
    <property type="entry name" value="PIK_FAT"/>
</dbReference>
<dbReference type="GO" id="GO:0005524">
    <property type="term" value="F:ATP binding"/>
    <property type="evidence" value="ECO:0007669"/>
    <property type="project" value="UniProtKB-KW"/>
</dbReference>
<dbReference type="Gene3D" id="1.10.1070.11">
    <property type="entry name" value="Phosphatidylinositol 3-/4-kinase, catalytic domain"/>
    <property type="match status" value="1"/>
</dbReference>
<comment type="subunit">
    <text evidence="3">Associates with DNA double-strand breaks.</text>
</comment>
<dbReference type="EMBL" id="LCTV02000008">
    <property type="protein sequence ID" value="PRQ73456.1"/>
    <property type="molecule type" value="Genomic_DNA"/>
</dbReference>
<evidence type="ECO:0000313" key="21">
    <source>
        <dbReference type="EMBL" id="CTR08734.1"/>
    </source>
</evidence>
<evidence type="ECO:0000313" key="22">
    <source>
        <dbReference type="EMBL" id="PRQ73456.1"/>
    </source>
</evidence>
<keyword evidence="11 16" id="KW-0067">ATP-binding</keyword>
<dbReference type="InterPro" id="IPR018936">
    <property type="entry name" value="PI3/4_kinase_CS"/>
</dbReference>
<evidence type="ECO:0000256" key="7">
    <source>
        <dbReference type="ARBA" id="ARBA00022679"/>
    </source>
</evidence>
<dbReference type="PANTHER" id="PTHR37079">
    <property type="entry name" value="SERINE/THREONINE-PROTEIN KINASE ATM"/>
    <property type="match status" value="1"/>
</dbReference>
<dbReference type="SMART" id="SM01342">
    <property type="entry name" value="TAN"/>
    <property type="match status" value="1"/>
</dbReference>
<evidence type="ECO:0000256" key="5">
    <source>
        <dbReference type="ARBA" id="ARBA00014619"/>
    </source>
</evidence>
<reference evidence="21 23" key="1">
    <citation type="submission" date="2015-07" db="EMBL/GenBank/DDBJ databases">
        <authorList>
            <person name="Cajimat M.N.B."/>
            <person name="Milazzo M.L."/>
            <person name="Fulhorst C.F."/>
        </authorList>
    </citation>
    <scope>NUCLEOTIDE SEQUENCE [LARGE SCALE GENOMIC DNA]</scope>
    <source>
        <strain evidence="21">Single colony</strain>
    </source>
</reference>
<keyword evidence="6 16" id="KW-0723">Serine/threonine-protein kinase</keyword>
<feature type="domain" description="FATC" evidence="20">
    <location>
        <begin position="3019"/>
        <end position="3051"/>
    </location>
</feature>
<dbReference type="CDD" id="cd05171">
    <property type="entry name" value="PIKKc_ATM"/>
    <property type="match status" value="1"/>
</dbReference>
<feature type="domain" description="PI3K/PI4K catalytic" evidence="18">
    <location>
        <begin position="2703"/>
        <end position="3018"/>
    </location>
</feature>
<keyword evidence="12 16" id="KW-0539">Nucleus</keyword>
<dbReference type="PROSITE" id="PS00916">
    <property type="entry name" value="PI3_4_KINASE_2"/>
    <property type="match status" value="1"/>
</dbReference>
<dbReference type="SUPFAM" id="SSF56112">
    <property type="entry name" value="Protein kinase-like (PK-like)"/>
    <property type="match status" value="1"/>
</dbReference>
<evidence type="ECO:0000256" key="11">
    <source>
        <dbReference type="ARBA" id="ARBA00022840"/>
    </source>
</evidence>
<evidence type="ECO:0000256" key="8">
    <source>
        <dbReference type="ARBA" id="ARBA00022741"/>
    </source>
</evidence>
<evidence type="ECO:0000256" key="14">
    <source>
        <dbReference type="ARBA" id="ARBA00047899"/>
    </source>
</evidence>
<dbReference type="SMART" id="SM01343">
    <property type="entry name" value="FATC"/>
    <property type="match status" value="1"/>
</dbReference>
<dbReference type="InterPro" id="IPR000403">
    <property type="entry name" value="PI3/4_kinase_cat_dom"/>
</dbReference>
<evidence type="ECO:0000259" key="19">
    <source>
        <dbReference type="PROSITE" id="PS51189"/>
    </source>
</evidence>
<comment type="catalytic activity">
    <reaction evidence="15">
        <text>L-seryl-[protein] + ATP = O-phospho-L-seryl-[protein] + ADP + H(+)</text>
        <dbReference type="Rhea" id="RHEA:17989"/>
        <dbReference type="Rhea" id="RHEA-COMP:9863"/>
        <dbReference type="Rhea" id="RHEA-COMP:11604"/>
        <dbReference type="ChEBI" id="CHEBI:15378"/>
        <dbReference type="ChEBI" id="CHEBI:29999"/>
        <dbReference type="ChEBI" id="CHEBI:30616"/>
        <dbReference type="ChEBI" id="CHEBI:83421"/>
        <dbReference type="ChEBI" id="CHEBI:456216"/>
        <dbReference type="EC" id="2.7.11.1"/>
    </reaction>
</comment>
<gene>
    <name evidence="21" type="primary">FGENESH: predicted gene_8.450</name>
    <name evidence="22" type="ORF">AAT19DRAFT_16209</name>
    <name evidence="21" type="ORF">BN2166_0045950</name>
</gene>
<dbReference type="Gene3D" id="3.30.1010.10">
    <property type="entry name" value="Phosphatidylinositol 3-kinase Catalytic Subunit, Chain A, domain 4"/>
    <property type="match status" value="1"/>
</dbReference>
<evidence type="ECO:0000256" key="3">
    <source>
        <dbReference type="ARBA" id="ARBA00011370"/>
    </source>
</evidence>
<reference evidence="22 24" key="2">
    <citation type="journal article" date="2018" name="Elife">
        <title>Functional genomics of lipid metabolism in the oleaginous yeast Rhodosporidium toruloides.</title>
        <authorList>
            <person name="Coradetti S.T."/>
            <person name="Pinel D."/>
            <person name="Geiselman G."/>
            <person name="Ito M."/>
            <person name="Mondo S."/>
            <person name="Reilly M.C."/>
            <person name="Cheng Y.F."/>
            <person name="Bauer S."/>
            <person name="Grigoriev I."/>
            <person name="Gladden J.M."/>
            <person name="Simmons B.A."/>
            <person name="Brem R."/>
            <person name="Arkin A.P."/>
            <person name="Skerker J.M."/>
        </authorList>
    </citation>
    <scope>NUCLEOTIDE SEQUENCE [LARGE SCALE GENOMIC DNA]</scope>
    <source>
        <strain evidence="22 24">NBRC 0880</strain>
    </source>
</reference>
<accession>A0A0K3CG86</accession>
<organism evidence="21 23">
    <name type="scientific">Rhodotorula toruloides</name>
    <name type="common">Yeast</name>
    <name type="synonym">Rhodosporidium toruloides</name>
    <dbReference type="NCBI Taxonomy" id="5286"/>
    <lineage>
        <taxon>Eukaryota</taxon>
        <taxon>Fungi</taxon>
        <taxon>Dikarya</taxon>
        <taxon>Basidiomycota</taxon>
        <taxon>Pucciniomycotina</taxon>
        <taxon>Microbotryomycetes</taxon>
        <taxon>Sporidiobolales</taxon>
        <taxon>Sporidiobolaceae</taxon>
        <taxon>Rhodotorula</taxon>
    </lineage>
</organism>
<keyword evidence="16" id="KW-0779">Telomere</keyword>
<sequence>MSVSRDFQEIVFELESDKIKERAEGVSRLREFLASKRNFNAINRDPSHSWIQTLQTLFGVVIKERNAAVGKKSAATDKRLDDATQAVRWLVEKIHKSATRKVAKAIIAHLTQMTAVAGKLQPYALTYMKALRTILSYPPHLEHLDERQWTDIVMLGFSGVLGDKIKIGQEFVDDAVMDIDEDERMGGALRASPEEELFLPAPAAGKARRTAHPVEIELLAVVEVAFRSRSSPFLVYAQAIFRKFLRFFDAFPSETTAHVSALTALNRAFAEIDLNDQRSMRRIGPRLWKHILGLWSTKSATLKEQVVMALRYLFPFVVPATSTGGDEVSIARAKALYHAVLTEPTIRWREAFDIDIDHLRLGLVLPTAAKPQPDEPRSKAYHAQTFRIGAGFDEKHAVAWGVVELGADALARIYEVEDAQREDRAVEAMLSPTQRGKRRKVEDPLSVLLDSLSEASLSNAAIAFRLQLLLFLVDRHWSSLDFEACRRILDALVPVLSHLDTGVARWAFLAVAAIAHAGLPVEQTDELFSPISAGRRKRQQSAPSSPWEQIWLLALRKLATPEICRAAAHAANILLAHDRVSGPLLSESIEAFARDLDLQSVNFPSDTVCLFLEWTLAISASDARLVRLGLSAKVVGWVTMAWSALDGIHRAHSFGHARPHADPISNGALASLIARLSGIPAIPTLRHDYVVPDCPIATMAIELSETYRIRDFLEAKLPVYVQDDTVIDTLIRTPAYFDATGGAPEDLEHTTPRKVSTWLLRVLDGLKAAAADQGDPYWTGISSDLARRHLDLACLALVVEGVFATNRIPSNKATVRAACDILALLAPTLTLKKWLPDERAYLLGSLSPILVEVPLKPDVEYPVLLDPGIASDLPQNVLPKRKPPSAALDLEGDGIVLLRAIWKGDTSRLALEEILAALRFLLLEVTATDPNGSSKETTGSAFALSQAPSTQASERIKELEQTQNGDGFDDVKYGSSRAIQVGSTGAATAPRAGAATVAMCIKGFVSAEMASVGTVRPVRIQEVVDAILQSDGEESIVIAEQALAAVHAGLATFSLAQAQDILQHIGGELLPDYRYARNDAFATLAIKFLECTTDHWIVVGEANEDFAGNARVLSSWIITSLRDKKVPSWRVRLKFLAFLDRYIQLDQAQEHWDFRGSAPRSEDGHIISPTSIIPFMLSDADFRVRFRATTSTAELFNVCTALGVPVNDLFEDIRDNTTPDVSQLEQTLTQLLSSANLVVAAGSRRRSPYHLILELTGGASETTAIALATLDGVAKRIGMESPADLYLAFARYIAWKAVRDAGNQPNAEIAHRLPYRACGFPTLRDARKADFVKTASWLIQFGDPPEAFLTLCEILKRSPQEGRLDCFADSAALTICRFHARKAEDESLAYAELEQLLARLAEGAGASDAHQQGELLASTIDALISEILAQTFEERWAADEPLPALSHDKQASDLFAELLRLPENLVFQVETASPHWKCRVTVPACLWVDSHYRVFSTPSAVFSIVQNLLSRVHRAPFVSEKRRHLLNLALAIALSHSCVQRPAILASIVDGLASVLACTDTFVLVGPMLRWALKSSLDATSKGDGPAFRPRLVEQLVRVAHAASSLRAELVDPQLVIIAQDLSKALDQSIRHLSKVGGTHIAEAALLWPHEVFSYASLSPPAVLDAIASSFAPVDKFDTIATIRRLPQYDALASGAEGPRLAWHLMQALKPGTEPKPPDSLAFAELLFDIGGEAERPAVDDPAVAHAEVADVAVPDNDRGIKKLIVERLLAILHGAADRKLADAALTAARLALSVPDIVALCASSHPVNQQTAIVAQVISNPALARVHRTRTREARSLVELGSDEWLRRARLPDEWVTSFAELLADVRAEGDDFYAQLVPLIRFSPIFSRQIIPSLVHSLLLRSAISGDEDMEKRLSTYVERLLSSTSTGRAVVRLVIDTAVYLRKHAHPNLQATSRSRCDTWLKIPWLLLAEGAVKIGSWYTALLFLELAHEYDRLFTRNAKGQAFDQRLDDRAQALLYEVYAGIDEPDGFYGRESPNTREALLRRYRHEGQWAEAFKIYGARHEAQSHHFGTSDPAATAGVITSLASFGFNRLALSLYQPARLDGSIGETDVATGLPYDLGWRTDVWDLPLEDRALGSSSVSLYTALRTARTERDPADARQSATDALVKEVAKLGAVSLDLPQPSSSTISTILALREVIRLSSFGEGEVLTAELVDTLTLVPKKLGFEHAERILTTRISLLRGIRAKERVEQVGDEFSSALYKSANTAEQACLLELSRVGRRSGQLQVALNAVTLAHTLAENGQAPHVDEELANVLWAQGEHRAAISLLTTVHEGFPQKAAALYARLGDWTADARIRDPKEILDEYFDPAIRALDRNAPSEERAQVHHAVAAFADAQYGDLSVIAIERRRRLNAYQQRKELEFLEIDRQLQSGSTNSAPYAQSKKDAEHHIEEDRRQVEDAEDTARTMLWRALDNYAQALQASDEFDDSVFRFCALWLACADNGEIHTALKPRLAAVPSHKFVFLAYQLSARVTKPSQPTPATQNIRSLVQRLCNEHPFHALYPVNALRDSSGSRSSRRSSASRESSIGAGGSASKGTNSRAQAANDIVEKAKRLDGLRHRIEAVELACAAYAEWASFDIKRNTAYHDSRGAIKKGLQPIPRSMQLKAKVSNLPIPVTTFDLPVDPTGTYSDDSFPHIVGYDDHFDTAGGIHVPKIVTCVGSDGKRYKQLLKGDDDIRQDAVMEQAFQLVNSLLARDDAGRRRKLRIRTYKVVPLQNRNGLIEFVANTEPLGNFLARLYDEMAPGLPKQAREKLRSIEAKHKGRHDQRDAEKTDAFKNILDKMPPLMRFLFWQRHKVPSLWFDMRLNYSRSVATTSIIGHIVGLGDRHVSNILMDVSKGELVHIDLGIAFDQGKRLPIPEKVPFRLTQNMIDGFGMSGVDGVFRRCCEETLRVLRNRSNIVMTVLEVFKHDPLQSWAVSADMAKRIQGSDDGDAAALDDLPDDADRALSIVRNKLDTRLSVEYRVNELIQEATNPSNLATIFSGWQPYL</sequence>
<comment type="function">
    <text evidence="13 16">Serine/threonine protein kinase which activates checkpoint signaling upon genotoxic stresses such as ionizing radiation (IR), ultraviolet light (UV), or DNA replication stalling, thereby acting as a DNA damage sensor. Recognizes the substrate consensus sequence [ST]-Q. Phosphorylates histone H2A to form H2AS128ph (gamma-H2A) at sites of DNA damage, involved in the regulation of DNA damage response mechanism. Required for the control of telomere length and genome stability.</text>
</comment>
<comment type="subcellular location">
    <subcellularLocation>
        <location evidence="16">Chromosome</location>
        <location evidence="16">Telomere</location>
    </subcellularLocation>
    <subcellularLocation>
        <location evidence="1 16">Nucleus</location>
    </subcellularLocation>
</comment>
<dbReference type="OMA" id="DVRLYRM"/>
<evidence type="ECO:0000259" key="20">
    <source>
        <dbReference type="PROSITE" id="PS51190"/>
    </source>
</evidence>
<comment type="similarity">
    <text evidence="2 16">Belongs to the PI3/PI4-kinase family. ATM subfamily.</text>
</comment>
<dbReference type="PROSITE" id="PS51189">
    <property type="entry name" value="FAT"/>
    <property type="match status" value="1"/>
</dbReference>
<evidence type="ECO:0000256" key="17">
    <source>
        <dbReference type="SAM" id="MobiDB-lite"/>
    </source>
</evidence>
<dbReference type="GO" id="GO:0005634">
    <property type="term" value="C:nucleus"/>
    <property type="evidence" value="ECO:0007669"/>
    <property type="project" value="UniProtKB-SubCell"/>
</dbReference>
<dbReference type="InterPro" id="IPR021668">
    <property type="entry name" value="TAN"/>
</dbReference>
<dbReference type="Proteomes" id="UP000239560">
    <property type="component" value="Unassembled WGS sequence"/>
</dbReference>
<keyword evidence="16" id="KW-0158">Chromosome</keyword>
<dbReference type="PROSITE" id="PS00915">
    <property type="entry name" value="PI3_4_KINASE_1"/>
    <property type="match status" value="1"/>
</dbReference>
<evidence type="ECO:0000256" key="12">
    <source>
        <dbReference type="ARBA" id="ARBA00023242"/>
    </source>
</evidence>
<dbReference type="GO" id="GO:0006281">
    <property type="term" value="P:DNA repair"/>
    <property type="evidence" value="ECO:0007669"/>
    <property type="project" value="InterPro"/>
</dbReference>
<evidence type="ECO:0000256" key="16">
    <source>
        <dbReference type="RuleBase" id="RU365027"/>
    </source>
</evidence>
<dbReference type="SUPFAM" id="SSF48371">
    <property type="entry name" value="ARM repeat"/>
    <property type="match status" value="1"/>
</dbReference>
<dbReference type="PROSITE" id="PS50290">
    <property type="entry name" value="PI3_4_KINASE_3"/>
    <property type="match status" value="1"/>
</dbReference>
<dbReference type="InterPro" id="IPR038980">
    <property type="entry name" value="ATM_plant"/>
</dbReference>
<keyword evidence="23" id="KW-1185">Reference proteome</keyword>
<dbReference type="InterPro" id="IPR003152">
    <property type="entry name" value="FATC_dom"/>
</dbReference>
<dbReference type="SMART" id="SM00146">
    <property type="entry name" value="PI3Kc"/>
    <property type="match status" value="1"/>
</dbReference>
<keyword evidence="16" id="KW-0156">Chromatin regulator</keyword>
<comment type="catalytic activity">
    <reaction evidence="14 16">
        <text>L-threonyl-[protein] + ATP = O-phospho-L-threonyl-[protein] + ADP + H(+)</text>
        <dbReference type="Rhea" id="RHEA:46608"/>
        <dbReference type="Rhea" id="RHEA-COMP:11060"/>
        <dbReference type="Rhea" id="RHEA-COMP:11605"/>
        <dbReference type="ChEBI" id="CHEBI:15378"/>
        <dbReference type="ChEBI" id="CHEBI:30013"/>
        <dbReference type="ChEBI" id="CHEBI:30616"/>
        <dbReference type="ChEBI" id="CHEBI:61977"/>
        <dbReference type="ChEBI" id="CHEBI:456216"/>
        <dbReference type="EC" id="2.7.11.1"/>
    </reaction>
</comment>
<dbReference type="Pfam" id="PF02260">
    <property type="entry name" value="FATC"/>
    <property type="match status" value="1"/>
</dbReference>
<evidence type="ECO:0000256" key="4">
    <source>
        <dbReference type="ARBA" id="ARBA00012513"/>
    </source>
</evidence>
<dbReference type="InterPro" id="IPR011009">
    <property type="entry name" value="Kinase-like_dom_sf"/>
</dbReference>
<dbReference type="InterPro" id="IPR036940">
    <property type="entry name" value="PI3/4_kinase_cat_sf"/>
</dbReference>
<evidence type="ECO:0000256" key="15">
    <source>
        <dbReference type="ARBA" id="ARBA00048679"/>
    </source>
</evidence>
<evidence type="ECO:0000256" key="2">
    <source>
        <dbReference type="ARBA" id="ARBA00010769"/>
    </source>
</evidence>
<dbReference type="GO" id="GO:0004674">
    <property type="term" value="F:protein serine/threonine kinase activity"/>
    <property type="evidence" value="ECO:0007669"/>
    <property type="project" value="UniProtKB-KW"/>
</dbReference>
<dbReference type="PANTHER" id="PTHR37079:SF4">
    <property type="entry name" value="SERINE_THREONINE-PROTEIN KINASE ATM"/>
    <property type="match status" value="1"/>
</dbReference>
<evidence type="ECO:0000256" key="1">
    <source>
        <dbReference type="ARBA" id="ARBA00004123"/>
    </source>
</evidence>
<dbReference type="PROSITE" id="PS51190">
    <property type="entry name" value="FATC"/>
    <property type="match status" value="1"/>
</dbReference>
<dbReference type="EC" id="2.7.11.1" evidence="4 16"/>
<protein>
    <recommendedName>
        <fullName evidence="5 16">Serine/threonine-protein kinase Tel1</fullName>
        <ecNumber evidence="4 16">2.7.11.1</ecNumber>
    </recommendedName>
</protein>
<dbReference type="Proteomes" id="UP000199069">
    <property type="component" value="Unassembled WGS sequence"/>
</dbReference>
<keyword evidence="8 16" id="KW-0547">Nucleotide-binding</keyword>
<dbReference type="GO" id="GO:0035556">
    <property type="term" value="P:intracellular signal transduction"/>
    <property type="evidence" value="ECO:0007669"/>
    <property type="project" value="UniProtKB-ARBA"/>
</dbReference>
<dbReference type="OrthoDB" id="381190at2759"/>
<feature type="domain" description="FAT" evidence="19">
    <location>
        <begin position="1970"/>
        <end position="2573"/>
    </location>
</feature>
<dbReference type="InterPro" id="IPR016024">
    <property type="entry name" value="ARM-type_fold"/>
</dbReference>
<evidence type="ECO:0000259" key="18">
    <source>
        <dbReference type="PROSITE" id="PS50290"/>
    </source>
</evidence>